<dbReference type="Proteomes" id="UP001521116">
    <property type="component" value="Unassembled WGS sequence"/>
</dbReference>
<gene>
    <name evidence="1" type="ORF">SLS56_010004</name>
</gene>
<proteinExistence type="predicted"/>
<evidence type="ECO:0000313" key="1">
    <source>
        <dbReference type="EMBL" id="KAL1619705.1"/>
    </source>
</evidence>
<sequence length="162" mass="18068">MGPTGEASEPANHRPTAQSLGEFQDVLAGAYEEFKKMEVRNEEELARDLPSDVNKNALKDMVREASRLGAQRTGMALMEMLMAEFKSAVEGEVASKSVTSATRGAGGDLPARFAPLANSQFNVALANFNIHMEGFYFWMDSMGFPYKRLEQLDRIQPERPRY</sequence>
<comment type="caution">
    <text evidence="1">The sequence shown here is derived from an EMBL/GenBank/DDBJ whole genome shotgun (WGS) entry which is preliminary data.</text>
</comment>
<evidence type="ECO:0000313" key="2">
    <source>
        <dbReference type="Proteomes" id="UP001521116"/>
    </source>
</evidence>
<keyword evidence="2" id="KW-1185">Reference proteome</keyword>
<reference evidence="1 2" key="1">
    <citation type="submission" date="2024-02" db="EMBL/GenBank/DDBJ databases">
        <title>De novo assembly and annotation of 12 fungi associated with fruit tree decline syndrome in Ontario, Canada.</title>
        <authorList>
            <person name="Sulman M."/>
            <person name="Ellouze W."/>
            <person name="Ilyukhin E."/>
        </authorList>
    </citation>
    <scope>NUCLEOTIDE SEQUENCE [LARGE SCALE GENOMIC DNA]</scope>
    <source>
        <strain evidence="1 2">M1-105</strain>
    </source>
</reference>
<protein>
    <submittedName>
        <fullName evidence="1">Uncharacterized protein</fullName>
    </submittedName>
</protein>
<accession>A0ABR3SFM4</accession>
<dbReference type="EMBL" id="JAJVDC020000183">
    <property type="protein sequence ID" value="KAL1619705.1"/>
    <property type="molecule type" value="Genomic_DNA"/>
</dbReference>
<name>A0ABR3SFM4_9PEZI</name>
<organism evidence="1 2">
    <name type="scientific">Neofusicoccum ribis</name>
    <dbReference type="NCBI Taxonomy" id="45134"/>
    <lineage>
        <taxon>Eukaryota</taxon>
        <taxon>Fungi</taxon>
        <taxon>Dikarya</taxon>
        <taxon>Ascomycota</taxon>
        <taxon>Pezizomycotina</taxon>
        <taxon>Dothideomycetes</taxon>
        <taxon>Dothideomycetes incertae sedis</taxon>
        <taxon>Botryosphaeriales</taxon>
        <taxon>Botryosphaeriaceae</taxon>
        <taxon>Neofusicoccum</taxon>
    </lineage>
</organism>